<reference evidence="2" key="1">
    <citation type="submission" date="2023-07" db="EMBL/GenBank/DDBJ databases">
        <title>Chromosome-level genome assembly of Artemia franciscana.</title>
        <authorList>
            <person name="Jo E."/>
        </authorList>
    </citation>
    <scope>NUCLEOTIDE SEQUENCE</scope>
    <source>
        <tissue evidence="2">Whole body</tissue>
    </source>
</reference>
<dbReference type="AlphaFoldDB" id="A0AA88I1Y0"/>
<comment type="caution">
    <text evidence="2">The sequence shown here is derived from an EMBL/GenBank/DDBJ whole genome shotgun (WGS) entry which is preliminary data.</text>
</comment>
<sequence>MNIIVCTMLLLLTITVVASFPLNPVRHKIISIIEPQAVADETLSSDSDNIDKQQESSLGFEITAVEPLNSDPERSVININSQEKSNLDTGFHSLKSFSGYVLEGMGEVKHEPKIEVSRAKRSPGRGRKKGYEFVKIDPQLKNLRFILQN</sequence>
<proteinExistence type="predicted"/>
<accession>A0AA88I1Y0</accession>
<gene>
    <name evidence="2" type="ORF">QYM36_005126</name>
</gene>
<evidence type="ECO:0000313" key="2">
    <source>
        <dbReference type="EMBL" id="KAK2719538.1"/>
    </source>
</evidence>
<dbReference type="Proteomes" id="UP001187531">
    <property type="component" value="Unassembled WGS sequence"/>
</dbReference>
<evidence type="ECO:0000313" key="3">
    <source>
        <dbReference type="Proteomes" id="UP001187531"/>
    </source>
</evidence>
<feature type="chain" id="PRO_5041683793" evidence="1">
    <location>
        <begin position="20"/>
        <end position="149"/>
    </location>
</feature>
<name>A0AA88I1Y0_ARTSF</name>
<protein>
    <submittedName>
        <fullName evidence="2">Uncharacterized protein</fullName>
    </submittedName>
</protein>
<keyword evidence="1" id="KW-0732">Signal</keyword>
<keyword evidence="3" id="KW-1185">Reference proteome</keyword>
<dbReference type="EMBL" id="JAVRJZ010000008">
    <property type="protein sequence ID" value="KAK2719538.1"/>
    <property type="molecule type" value="Genomic_DNA"/>
</dbReference>
<organism evidence="2 3">
    <name type="scientific">Artemia franciscana</name>
    <name type="common">Brine shrimp</name>
    <name type="synonym">Artemia sanfranciscana</name>
    <dbReference type="NCBI Taxonomy" id="6661"/>
    <lineage>
        <taxon>Eukaryota</taxon>
        <taxon>Metazoa</taxon>
        <taxon>Ecdysozoa</taxon>
        <taxon>Arthropoda</taxon>
        <taxon>Crustacea</taxon>
        <taxon>Branchiopoda</taxon>
        <taxon>Anostraca</taxon>
        <taxon>Artemiidae</taxon>
        <taxon>Artemia</taxon>
    </lineage>
</organism>
<feature type="signal peptide" evidence="1">
    <location>
        <begin position="1"/>
        <end position="19"/>
    </location>
</feature>
<evidence type="ECO:0000256" key="1">
    <source>
        <dbReference type="SAM" id="SignalP"/>
    </source>
</evidence>